<dbReference type="AlphaFoldDB" id="A0A8H7VR28"/>
<evidence type="ECO:0000313" key="1">
    <source>
        <dbReference type="EMBL" id="KAG2225653.1"/>
    </source>
</evidence>
<organism evidence="1 2">
    <name type="scientific">Circinella minor</name>
    <dbReference type="NCBI Taxonomy" id="1195481"/>
    <lineage>
        <taxon>Eukaryota</taxon>
        <taxon>Fungi</taxon>
        <taxon>Fungi incertae sedis</taxon>
        <taxon>Mucoromycota</taxon>
        <taxon>Mucoromycotina</taxon>
        <taxon>Mucoromycetes</taxon>
        <taxon>Mucorales</taxon>
        <taxon>Lichtheimiaceae</taxon>
        <taxon>Circinella</taxon>
    </lineage>
</organism>
<keyword evidence="2" id="KW-1185">Reference proteome</keyword>
<dbReference type="InterPro" id="IPR032675">
    <property type="entry name" value="LRR_dom_sf"/>
</dbReference>
<sequence length="202" mass="22891">MSSIIINNSNSQQIPNLQCLEIFTKSMIPNNVLDAITVMPKFTELNLVDCSFDSNKMHEILNIFEKRSDNNVILAARTIKTISPSSSLLRKLHLNYIESRMNDVVVLTASKIKSLAHLSIHYEEFNDTVIKTFVQNVSKLPLLEDLGVGPIVMTMDDLKTLATIATLRIFWIYSLGKGYTDMDIAELRRSSFDDHVVEVDVR</sequence>
<dbReference type="Proteomes" id="UP000646827">
    <property type="component" value="Unassembled WGS sequence"/>
</dbReference>
<comment type="caution">
    <text evidence="1">The sequence shown here is derived from an EMBL/GenBank/DDBJ whole genome shotgun (WGS) entry which is preliminary data.</text>
</comment>
<accession>A0A8H7VR28</accession>
<protein>
    <submittedName>
        <fullName evidence="1">Uncharacterized protein</fullName>
    </submittedName>
</protein>
<dbReference type="Gene3D" id="3.80.10.10">
    <property type="entry name" value="Ribonuclease Inhibitor"/>
    <property type="match status" value="1"/>
</dbReference>
<name>A0A8H7VR28_9FUNG</name>
<dbReference type="EMBL" id="JAEPRB010000025">
    <property type="protein sequence ID" value="KAG2225653.1"/>
    <property type="molecule type" value="Genomic_DNA"/>
</dbReference>
<evidence type="ECO:0000313" key="2">
    <source>
        <dbReference type="Proteomes" id="UP000646827"/>
    </source>
</evidence>
<proteinExistence type="predicted"/>
<gene>
    <name evidence="1" type="ORF">INT45_012125</name>
</gene>
<dbReference type="OrthoDB" id="10489944at2759"/>
<dbReference type="SUPFAM" id="SSF52047">
    <property type="entry name" value="RNI-like"/>
    <property type="match status" value="1"/>
</dbReference>
<reference evidence="1 2" key="1">
    <citation type="submission" date="2020-12" db="EMBL/GenBank/DDBJ databases">
        <title>Metabolic potential, ecology and presence of endohyphal bacteria is reflected in genomic diversity of Mucoromycotina.</title>
        <authorList>
            <person name="Muszewska A."/>
            <person name="Okrasinska A."/>
            <person name="Steczkiewicz K."/>
            <person name="Drgas O."/>
            <person name="Orlowska M."/>
            <person name="Perlinska-Lenart U."/>
            <person name="Aleksandrzak-Piekarczyk T."/>
            <person name="Szatraj K."/>
            <person name="Zielenkiewicz U."/>
            <person name="Pilsyk S."/>
            <person name="Malc E."/>
            <person name="Mieczkowski P."/>
            <person name="Kruszewska J.S."/>
            <person name="Biernat P."/>
            <person name="Pawlowska J."/>
        </authorList>
    </citation>
    <scope>NUCLEOTIDE SEQUENCE [LARGE SCALE GENOMIC DNA]</scope>
    <source>
        <strain evidence="1 2">CBS 142.35</strain>
    </source>
</reference>